<evidence type="ECO:0000313" key="4">
    <source>
        <dbReference type="Proteomes" id="UP000001568"/>
    </source>
</evidence>
<keyword evidence="4" id="KW-1185">Reference proteome</keyword>
<dbReference type="PANTHER" id="PTHR44542:SF14">
    <property type="entry name" value="PROTEIN HIGH ARSENIC CONTENT 1, MITOCHONDRIAL-RELATED"/>
    <property type="match status" value="1"/>
</dbReference>
<dbReference type="GO" id="GO:0003824">
    <property type="term" value="F:catalytic activity"/>
    <property type="evidence" value="ECO:0007669"/>
    <property type="project" value="InterPro"/>
</dbReference>
<dbReference type="STRING" id="436017.A4RRD8"/>
<feature type="region of interest" description="Disordered" evidence="1">
    <location>
        <begin position="1"/>
        <end position="20"/>
    </location>
</feature>
<dbReference type="OrthoDB" id="566238at2759"/>
<gene>
    <name evidence="3" type="ORF">OSTLU_28981</name>
</gene>
<feature type="compositionally biased region" description="Polar residues" evidence="1">
    <location>
        <begin position="1"/>
        <end position="11"/>
    </location>
</feature>
<organism evidence="3 4">
    <name type="scientific">Ostreococcus lucimarinus (strain CCE9901)</name>
    <dbReference type="NCBI Taxonomy" id="436017"/>
    <lineage>
        <taxon>Eukaryota</taxon>
        <taxon>Viridiplantae</taxon>
        <taxon>Chlorophyta</taxon>
        <taxon>Mamiellophyceae</taxon>
        <taxon>Mamiellales</taxon>
        <taxon>Bathycoccaceae</taxon>
        <taxon>Ostreococcus</taxon>
    </lineage>
</organism>
<dbReference type="InterPro" id="IPR001763">
    <property type="entry name" value="Rhodanese-like_dom"/>
</dbReference>
<dbReference type="OMA" id="DSCGIHA"/>
<dbReference type="RefSeq" id="XP_001415552.1">
    <property type="nucleotide sequence ID" value="XM_001415515.1"/>
</dbReference>
<accession>A4RRD8</accession>
<proteinExistence type="predicted"/>
<dbReference type="HOGENOM" id="CLU_1087182_0_0_1"/>
<dbReference type="SUPFAM" id="SSF52821">
    <property type="entry name" value="Rhodanese/Cell cycle control phosphatase"/>
    <property type="match status" value="1"/>
</dbReference>
<dbReference type="AlphaFoldDB" id="A4RRD8"/>
<protein>
    <recommendedName>
        <fullName evidence="2">Rhodanese domain-containing protein</fullName>
    </recommendedName>
</protein>
<dbReference type="Gene3D" id="3.40.250.10">
    <property type="entry name" value="Rhodanese-like domain"/>
    <property type="match status" value="1"/>
</dbReference>
<dbReference type="KEGG" id="olu:OSTLU_28981"/>
<dbReference type="Proteomes" id="UP000001568">
    <property type="component" value="Chromosome 1"/>
</dbReference>
<dbReference type="Pfam" id="PF00581">
    <property type="entry name" value="Rhodanese"/>
    <property type="match status" value="1"/>
</dbReference>
<dbReference type="CDD" id="cd00158">
    <property type="entry name" value="RHOD"/>
    <property type="match status" value="1"/>
</dbReference>
<reference evidence="3 4" key="1">
    <citation type="journal article" date="2007" name="Proc. Natl. Acad. Sci. U.S.A.">
        <title>The tiny eukaryote Ostreococcus provides genomic insights into the paradox of plankton speciation.</title>
        <authorList>
            <person name="Palenik B."/>
            <person name="Grimwood J."/>
            <person name="Aerts A."/>
            <person name="Rouze P."/>
            <person name="Salamov A."/>
            <person name="Putnam N."/>
            <person name="Dupont C."/>
            <person name="Jorgensen R."/>
            <person name="Derelle E."/>
            <person name="Rombauts S."/>
            <person name="Zhou K."/>
            <person name="Otillar R."/>
            <person name="Merchant S.S."/>
            <person name="Podell S."/>
            <person name="Gaasterland T."/>
            <person name="Napoli C."/>
            <person name="Gendler K."/>
            <person name="Manuell A."/>
            <person name="Tai V."/>
            <person name="Vallon O."/>
            <person name="Piganeau G."/>
            <person name="Jancek S."/>
            <person name="Heijde M."/>
            <person name="Jabbari K."/>
            <person name="Bowler C."/>
            <person name="Lohr M."/>
            <person name="Robbens S."/>
            <person name="Werner G."/>
            <person name="Dubchak I."/>
            <person name="Pazour G.J."/>
            <person name="Ren Q."/>
            <person name="Paulsen I."/>
            <person name="Delwiche C."/>
            <person name="Schmutz J."/>
            <person name="Rokhsar D."/>
            <person name="Van de Peer Y."/>
            <person name="Moreau H."/>
            <person name="Grigoriev I.V."/>
        </authorList>
    </citation>
    <scope>NUCLEOTIDE SEQUENCE [LARGE SCALE GENOMIC DNA]</scope>
    <source>
        <strain evidence="3 4">CCE9901</strain>
    </source>
</reference>
<dbReference type="PANTHER" id="PTHR44542">
    <property type="entry name" value="THIOSULFATE SULFURTRANSFERASE 18"/>
    <property type="match status" value="1"/>
</dbReference>
<evidence type="ECO:0000313" key="3">
    <source>
        <dbReference type="EMBL" id="ABO93844.1"/>
    </source>
</evidence>
<dbReference type="InterPro" id="IPR036873">
    <property type="entry name" value="Rhodanese-like_dom_sf"/>
</dbReference>
<name>A4RRD8_OSTLU</name>
<sequence>MAIRNTATRGKTASKRAVAMRGTERVDGGIYKEPHHGFSDEFIEETLGKFPEEGICDNQEAMILVVAGGYKILDVRADSEIDFVGNYPRDQINGSKFVVASIVNATRKYDSEKGEKVYQQSVNADFKAQVEKLFPDKEAKVIVACSDGRNRTLQALETMDEMGYVNIVGLRGGYNLWNRQWDAKLRTRNLPGVFKEDYIHGADGCGVHATGAGFQNQDAFQYADWRDTTEWIDTLEPVAA</sequence>
<dbReference type="Gramene" id="ABO93844">
    <property type="protein sequence ID" value="ABO93844"/>
    <property type="gene ID" value="OSTLU_28981"/>
</dbReference>
<evidence type="ECO:0000259" key="2">
    <source>
        <dbReference type="PROSITE" id="PS50206"/>
    </source>
</evidence>
<dbReference type="InterPro" id="IPR044684">
    <property type="entry name" value="STR17/STR18/HARC1-like"/>
</dbReference>
<evidence type="ECO:0000256" key="1">
    <source>
        <dbReference type="SAM" id="MobiDB-lite"/>
    </source>
</evidence>
<dbReference type="PROSITE" id="PS50206">
    <property type="entry name" value="RHODANESE_3"/>
    <property type="match status" value="1"/>
</dbReference>
<dbReference type="eggNOG" id="ENOG502S45J">
    <property type="taxonomic scope" value="Eukaryota"/>
</dbReference>
<dbReference type="GeneID" id="4999478"/>
<dbReference type="EMBL" id="CP000581">
    <property type="protein sequence ID" value="ABO93844.1"/>
    <property type="molecule type" value="Genomic_DNA"/>
</dbReference>
<feature type="domain" description="Rhodanese" evidence="2">
    <location>
        <begin position="66"/>
        <end position="186"/>
    </location>
</feature>